<protein>
    <recommendedName>
        <fullName evidence="2">BON domain-containing protein</fullName>
    </recommendedName>
</protein>
<dbReference type="EMBL" id="BAAAFN010000013">
    <property type="protein sequence ID" value="GAA0228680.1"/>
    <property type="molecule type" value="Genomic_DNA"/>
</dbReference>
<dbReference type="Gene3D" id="3.30.1340.30">
    <property type="match status" value="1"/>
</dbReference>
<reference evidence="3 4" key="1">
    <citation type="journal article" date="2019" name="Int. J. Syst. Evol. Microbiol.">
        <title>The Global Catalogue of Microorganisms (GCM) 10K type strain sequencing project: providing services to taxonomists for standard genome sequencing and annotation.</title>
        <authorList>
            <consortium name="The Broad Institute Genomics Platform"/>
            <consortium name="The Broad Institute Genome Sequencing Center for Infectious Disease"/>
            <person name="Wu L."/>
            <person name="Ma J."/>
        </authorList>
    </citation>
    <scope>NUCLEOTIDE SEQUENCE [LARGE SCALE GENOMIC DNA]</scope>
    <source>
        <strain evidence="3 4">JCM 16240</strain>
    </source>
</reference>
<proteinExistence type="predicted"/>
<keyword evidence="1" id="KW-0732">Signal</keyword>
<dbReference type="PROSITE" id="PS50914">
    <property type="entry name" value="BON"/>
    <property type="match status" value="1"/>
</dbReference>
<feature type="domain" description="BON" evidence="2">
    <location>
        <begin position="66"/>
        <end position="133"/>
    </location>
</feature>
<dbReference type="Pfam" id="PF04972">
    <property type="entry name" value="BON"/>
    <property type="match status" value="1"/>
</dbReference>
<evidence type="ECO:0000313" key="3">
    <source>
        <dbReference type="EMBL" id="GAA0228680.1"/>
    </source>
</evidence>
<feature type="signal peptide" evidence="1">
    <location>
        <begin position="1"/>
        <end position="20"/>
    </location>
</feature>
<sequence>MNHNRLLPALTLTASALMLAACVSPRHSPYENVSGDEPGDMTVTNQGHYQGRYQGTESGVMVVNNQDAVINANVISAVSSVPGLRDSSLQVGTLDGIVTLRGMVDSRATAQRAVQAARQVPGVRSVNYDLQVM</sequence>
<dbReference type="InterPro" id="IPR007055">
    <property type="entry name" value="BON_dom"/>
</dbReference>
<gene>
    <name evidence="3" type="ORF">GCM10009125_17090</name>
</gene>
<dbReference type="RefSeq" id="WP_343820952.1">
    <property type="nucleotide sequence ID" value="NZ_BAAAFN010000013.1"/>
</dbReference>
<dbReference type="InterPro" id="IPR051686">
    <property type="entry name" value="Lipoprotein_DolP"/>
</dbReference>
<evidence type="ECO:0000259" key="2">
    <source>
        <dbReference type="PROSITE" id="PS50914"/>
    </source>
</evidence>
<dbReference type="PROSITE" id="PS51257">
    <property type="entry name" value="PROKAR_LIPOPROTEIN"/>
    <property type="match status" value="1"/>
</dbReference>
<accession>A0ABN0TS32</accession>
<feature type="chain" id="PRO_5046725843" description="BON domain-containing protein" evidence="1">
    <location>
        <begin position="21"/>
        <end position="133"/>
    </location>
</feature>
<evidence type="ECO:0000256" key="1">
    <source>
        <dbReference type="SAM" id="SignalP"/>
    </source>
</evidence>
<comment type="caution">
    <text evidence="3">The sequence shown here is derived from an EMBL/GenBank/DDBJ whole genome shotgun (WGS) entry which is preliminary data.</text>
</comment>
<dbReference type="Proteomes" id="UP001501176">
    <property type="component" value="Unassembled WGS sequence"/>
</dbReference>
<dbReference type="PANTHER" id="PTHR34606:SF16">
    <property type="entry name" value="BON DOMAIN-CONTAINING PROTEIN"/>
    <property type="match status" value="1"/>
</dbReference>
<keyword evidence="4" id="KW-1185">Reference proteome</keyword>
<organism evidence="3 4">
    <name type="scientific">Castellaniella daejeonensis</name>
    <dbReference type="NCBI Taxonomy" id="659013"/>
    <lineage>
        <taxon>Bacteria</taxon>
        <taxon>Pseudomonadati</taxon>
        <taxon>Pseudomonadota</taxon>
        <taxon>Betaproteobacteria</taxon>
        <taxon>Burkholderiales</taxon>
        <taxon>Alcaligenaceae</taxon>
        <taxon>Castellaniella</taxon>
    </lineage>
</organism>
<name>A0ABN0TS32_9BURK</name>
<evidence type="ECO:0000313" key="4">
    <source>
        <dbReference type="Proteomes" id="UP001501176"/>
    </source>
</evidence>
<dbReference type="PANTHER" id="PTHR34606">
    <property type="entry name" value="BON DOMAIN-CONTAINING PROTEIN"/>
    <property type="match status" value="1"/>
</dbReference>